<dbReference type="CDD" id="cd19481">
    <property type="entry name" value="RecA-like_protease"/>
    <property type="match status" value="1"/>
</dbReference>
<evidence type="ECO:0000313" key="2">
    <source>
        <dbReference type="EMBL" id="OJJ27398.1"/>
    </source>
</evidence>
<dbReference type="Pfam" id="PF22977">
    <property type="entry name" value="WHD"/>
    <property type="match status" value="1"/>
</dbReference>
<gene>
    <name evidence="2" type="ORF">BI308_02400</name>
</gene>
<keyword evidence="3" id="KW-1185">Reference proteome</keyword>
<protein>
    <recommendedName>
        <fullName evidence="1">AAA+ ATPase domain-containing protein</fullName>
    </recommendedName>
</protein>
<dbReference type="InterPro" id="IPR027417">
    <property type="entry name" value="P-loop_NTPase"/>
</dbReference>
<dbReference type="Proteomes" id="UP000183940">
    <property type="component" value="Unassembled WGS sequence"/>
</dbReference>
<dbReference type="EMBL" id="MLAW01000002">
    <property type="protein sequence ID" value="OJJ27398.1"/>
    <property type="molecule type" value="Genomic_DNA"/>
</dbReference>
<name>A0A1L9QXI8_9CYAN</name>
<reference evidence="2" key="1">
    <citation type="submission" date="2016-10" db="EMBL/GenBank/DDBJ databases">
        <title>CRISPR-Cas defence system in Roseofilum reptotaenium: evidence of a bacteriophage-cyanobacterium arms race in the coral black band disease.</title>
        <authorList>
            <person name="Buerger P."/>
            <person name="Wood-Charlson E.M."/>
            <person name="Weynberg K.D."/>
            <person name="Willis B."/>
            <person name="Van Oppen M.J."/>
        </authorList>
    </citation>
    <scope>NUCLEOTIDE SEQUENCE [LARGE SCALE GENOMIC DNA]</scope>
    <source>
        <strain evidence="2">AO1-A</strain>
    </source>
</reference>
<dbReference type="STRING" id="1925591.BI308_02400"/>
<accession>A0A1L9QXI8</accession>
<comment type="caution">
    <text evidence="2">The sequence shown here is derived from an EMBL/GenBank/DDBJ whole genome shotgun (WGS) entry which is preliminary data.</text>
</comment>
<dbReference type="PANTHER" id="PTHR46411:SF3">
    <property type="entry name" value="AAA+ ATPASE DOMAIN-CONTAINING PROTEIN"/>
    <property type="match status" value="1"/>
</dbReference>
<dbReference type="InterPro" id="IPR054472">
    <property type="entry name" value="WHD"/>
</dbReference>
<organism evidence="2 3">
    <name type="scientific">Roseofilum reptotaenium AO1-A</name>
    <dbReference type="NCBI Taxonomy" id="1925591"/>
    <lineage>
        <taxon>Bacteria</taxon>
        <taxon>Bacillati</taxon>
        <taxon>Cyanobacteriota</taxon>
        <taxon>Cyanophyceae</taxon>
        <taxon>Desertifilales</taxon>
        <taxon>Desertifilaceae</taxon>
        <taxon>Roseofilum</taxon>
    </lineage>
</organism>
<dbReference type="Gene3D" id="3.40.50.300">
    <property type="entry name" value="P-loop containing nucleotide triphosphate hydrolases"/>
    <property type="match status" value="1"/>
</dbReference>
<evidence type="ECO:0000259" key="1">
    <source>
        <dbReference type="SMART" id="SM00382"/>
    </source>
</evidence>
<proteinExistence type="predicted"/>
<evidence type="ECO:0000313" key="3">
    <source>
        <dbReference type="Proteomes" id="UP000183940"/>
    </source>
</evidence>
<dbReference type="AlphaFoldDB" id="A0A1L9QXI8"/>
<sequence length="655" mass="73813">MTSVLPSNSTWYHHNRRVLMEGIERIQTILEYFQENQHTLLLEPVMWPIDSSLDSLQNHFGLSSFELDILLLCAGCELNSAISQICAEIRGNANLNSPSLMLALAALPDSNLNVVSPDRPLLGWQLITLDSHVTLTQASLKLDPRILCYLLGEQPIDSALQGIVRSGFNSQRMVLADSHNAIVEKILSSWINHDGRLDLPVWQLYGSDIQTIYQIAGAIAEQANFDLQVLSVQSLPSEIRELDRLQLLWERESLLGERILFIDAYDFSSDNPARYQALKHCIESIKTPLIIGSQDRYSSQRRTLITYPIPPLTYDERKHLWQEHLGDLAPQLNGQLERLAGQFYVNVNTIQAATQQILHSAPTEPDRLSQALWNICRLQARPRLEEVAQYIHPKASWEDLVLPEGLKSMLQEMAAHLRQRVKVQEEWGFRAKNSRGLGLSALFAGGSGTGKTMAAEVLGHELELDIFRIDISAVTSKYIGETEKNLQQIFDAAEVGGTILLFDEADALFGKRTEVKDSRDRYANIEVSYLLQRMEAYQGLAILTTNLKDSIDQAFLRRIPFVLNFPFPNKEARAEIWRRVFPQKTPTDGLNYERLAQLNVTGGNIRSIALNAAVLAADADEPVRMEHIFSATQTEYIKLGALLTSSETRGWFKSS</sequence>
<feature type="domain" description="AAA+ ATPase" evidence="1">
    <location>
        <begin position="437"/>
        <end position="569"/>
    </location>
</feature>
<dbReference type="GO" id="GO:0005524">
    <property type="term" value="F:ATP binding"/>
    <property type="evidence" value="ECO:0007669"/>
    <property type="project" value="InterPro"/>
</dbReference>
<dbReference type="InterPro" id="IPR003959">
    <property type="entry name" value="ATPase_AAA_core"/>
</dbReference>
<dbReference type="SUPFAM" id="SSF52540">
    <property type="entry name" value="P-loop containing nucleoside triphosphate hydrolases"/>
    <property type="match status" value="1"/>
</dbReference>
<dbReference type="GO" id="GO:0016887">
    <property type="term" value="F:ATP hydrolysis activity"/>
    <property type="evidence" value="ECO:0007669"/>
    <property type="project" value="InterPro"/>
</dbReference>
<dbReference type="PANTHER" id="PTHR46411">
    <property type="entry name" value="FAMILY ATPASE, PUTATIVE-RELATED"/>
    <property type="match status" value="1"/>
</dbReference>
<dbReference type="SMART" id="SM00382">
    <property type="entry name" value="AAA"/>
    <property type="match status" value="1"/>
</dbReference>
<dbReference type="Pfam" id="PF00004">
    <property type="entry name" value="AAA"/>
    <property type="match status" value="1"/>
</dbReference>
<dbReference type="InterPro" id="IPR003593">
    <property type="entry name" value="AAA+_ATPase"/>
</dbReference>